<comment type="caution">
    <text evidence="1">The sequence shown here is derived from an EMBL/GenBank/DDBJ whole genome shotgun (WGS) entry which is preliminary data.</text>
</comment>
<dbReference type="VEuPathDB" id="VectorBase:HLOH_063141"/>
<dbReference type="Proteomes" id="UP000821853">
    <property type="component" value="Unassembled WGS sequence"/>
</dbReference>
<evidence type="ECO:0000313" key="2">
    <source>
        <dbReference type="Proteomes" id="UP000821853"/>
    </source>
</evidence>
<sequence length="129" mass="15184">MYKQRAMMPKRSQFLRADDVSISDQLDFAYSDFVSLCESPTSTVDNMWCYFKHLAHQCIARFVPTKMKMVRPCNPWKTKEIVKLERKTKKIRKKLRAETLASTRHKLSALRLQLKERIKSAKNTFSAPQ</sequence>
<accession>A0A9J6GUQ4</accession>
<organism evidence="1 2">
    <name type="scientific">Haemaphysalis longicornis</name>
    <name type="common">Bush tick</name>
    <dbReference type="NCBI Taxonomy" id="44386"/>
    <lineage>
        <taxon>Eukaryota</taxon>
        <taxon>Metazoa</taxon>
        <taxon>Ecdysozoa</taxon>
        <taxon>Arthropoda</taxon>
        <taxon>Chelicerata</taxon>
        <taxon>Arachnida</taxon>
        <taxon>Acari</taxon>
        <taxon>Parasitiformes</taxon>
        <taxon>Ixodida</taxon>
        <taxon>Ixodoidea</taxon>
        <taxon>Ixodidae</taxon>
        <taxon>Haemaphysalinae</taxon>
        <taxon>Haemaphysalis</taxon>
    </lineage>
</organism>
<name>A0A9J6GUQ4_HAELO</name>
<dbReference type="EMBL" id="JABSTR010000009">
    <property type="protein sequence ID" value="KAH9378601.1"/>
    <property type="molecule type" value="Genomic_DNA"/>
</dbReference>
<evidence type="ECO:0000313" key="1">
    <source>
        <dbReference type="EMBL" id="KAH9378601.1"/>
    </source>
</evidence>
<proteinExistence type="predicted"/>
<reference evidence="1 2" key="1">
    <citation type="journal article" date="2020" name="Cell">
        <title>Large-Scale Comparative Analyses of Tick Genomes Elucidate Their Genetic Diversity and Vector Capacities.</title>
        <authorList>
            <consortium name="Tick Genome and Microbiome Consortium (TIGMIC)"/>
            <person name="Jia N."/>
            <person name="Wang J."/>
            <person name="Shi W."/>
            <person name="Du L."/>
            <person name="Sun Y."/>
            <person name="Zhan W."/>
            <person name="Jiang J.F."/>
            <person name="Wang Q."/>
            <person name="Zhang B."/>
            <person name="Ji P."/>
            <person name="Bell-Sakyi L."/>
            <person name="Cui X.M."/>
            <person name="Yuan T.T."/>
            <person name="Jiang B.G."/>
            <person name="Yang W.F."/>
            <person name="Lam T.T."/>
            <person name="Chang Q.C."/>
            <person name="Ding S.J."/>
            <person name="Wang X.J."/>
            <person name="Zhu J.G."/>
            <person name="Ruan X.D."/>
            <person name="Zhao L."/>
            <person name="Wei J.T."/>
            <person name="Ye R.Z."/>
            <person name="Que T.C."/>
            <person name="Du C.H."/>
            <person name="Zhou Y.H."/>
            <person name="Cheng J.X."/>
            <person name="Dai P.F."/>
            <person name="Guo W.B."/>
            <person name="Han X.H."/>
            <person name="Huang E.J."/>
            <person name="Li L.F."/>
            <person name="Wei W."/>
            <person name="Gao Y.C."/>
            <person name="Liu J.Z."/>
            <person name="Shao H.Z."/>
            <person name="Wang X."/>
            <person name="Wang C.C."/>
            <person name="Yang T.C."/>
            <person name="Huo Q.B."/>
            <person name="Li W."/>
            <person name="Chen H.Y."/>
            <person name="Chen S.E."/>
            <person name="Zhou L.G."/>
            <person name="Ni X.B."/>
            <person name="Tian J.H."/>
            <person name="Sheng Y."/>
            <person name="Liu T."/>
            <person name="Pan Y.S."/>
            <person name="Xia L.Y."/>
            <person name="Li J."/>
            <person name="Zhao F."/>
            <person name="Cao W.C."/>
        </authorList>
    </citation>
    <scope>NUCLEOTIDE SEQUENCE [LARGE SCALE GENOMIC DNA]</scope>
    <source>
        <strain evidence="1">HaeL-2018</strain>
    </source>
</reference>
<dbReference type="AlphaFoldDB" id="A0A9J6GUQ4"/>
<protein>
    <submittedName>
        <fullName evidence="1">Uncharacterized protein</fullName>
    </submittedName>
</protein>
<keyword evidence="2" id="KW-1185">Reference proteome</keyword>
<gene>
    <name evidence="1" type="ORF">HPB48_010064</name>
</gene>